<dbReference type="Proteomes" id="UP000660708">
    <property type="component" value="Unassembled WGS sequence"/>
</dbReference>
<reference evidence="1 2" key="1">
    <citation type="submission" date="2015-06" db="EMBL/GenBank/DDBJ databases">
        <title>Genome sequence of Pseudoalteromonas peptidolytica.</title>
        <authorList>
            <person name="Xie B.-B."/>
            <person name="Rong J.-C."/>
            <person name="Qin Q.-L."/>
            <person name="Zhang Y.-Z."/>
        </authorList>
    </citation>
    <scope>NUCLEOTIDE SEQUENCE [LARGE SCALE GENOMIC DNA]</scope>
    <source>
        <strain evidence="1 2">F12-50-A1</strain>
    </source>
</reference>
<comment type="caution">
    <text evidence="1">The sequence shown here is derived from an EMBL/GenBank/DDBJ whole genome shotgun (WGS) entry which is preliminary data.</text>
</comment>
<sequence length="188" mass="21403">MPLGLLSTTKLAQDDKDNILIAMPISMAIFDGDVPYIVYSLTDHGWQVDASYLESLSDDFESYREYYQKAASFYKKHAFLNMSLNEAEDGEPLFEFGGQPELGCNWDAYLWDEESDDETRYFDAIDEESGDNYDHYATREIGFFDEQSGVDFSYLGTFSFSIYVDGGGEGIVFYSAKHKKVLIIAEFS</sequence>
<protein>
    <submittedName>
        <fullName evidence="1">Uncharacterized protein</fullName>
    </submittedName>
</protein>
<dbReference type="RefSeq" id="WP_225740725.1">
    <property type="nucleotide sequence ID" value="NZ_AQHF01000022.1"/>
</dbReference>
<accession>A0A8I0T415</accession>
<organism evidence="1 2">
    <name type="scientific">Pseudoalteromonas peptidolytica F12-50-A1</name>
    <dbReference type="NCBI Taxonomy" id="1315280"/>
    <lineage>
        <taxon>Bacteria</taxon>
        <taxon>Pseudomonadati</taxon>
        <taxon>Pseudomonadota</taxon>
        <taxon>Gammaproteobacteria</taxon>
        <taxon>Alteromonadales</taxon>
        <taxon>Pseudoalteromonadaceae</taxon>
        <taxon>Pseudoalteromonas</taxon>
    </lineage>
</organism>
<gene>
    <name evidence="1" type="ORF">PPEP_a3800</name>
</gene>
<evidence type="ECO:0000313" key="2">
    <source>
        <dbReference type="Proteomes" id="UP000660708"/>
    </source>
</evidence>
<proteinExistence type="predicted"/>
<keyword evidence="2" id="KW-1185">Reference proteome</keyword>
<dbReference type="EMBL" id="AQHF01000022">
    <property type="protein sequence ID" value="MBE0346545.1"/>
    <property type="molecule type" value="Genomic_DNA"/>
</dbReference>
<name>A0A8I0T415_9GAMM</name>
<dbReference type="AlphaFoldDB" id="A0A8I0T415"/>
<evidence type="ECO:0000313" key="1">
    <source>
        <dbReference type="EMBL" id="MBE0346545.1"/>
    </source>
</evidence>